<keyword evidence="4" id="KW-1185">Reference proteome</keyword>
<reference evidence="3 4" key="1">
    <citation type="journal article" date="2018" name="Nat. Ecol. Evol.">
        <title>Genomic signatures of mitonuclear coevolution across populations of Tigriopus californicus.</title>
        <authorList>
            <person name="Barreto F.S."/>
            <person name="Watson E.T."/>
            <person name="Lima T.G."/>
            <person name="Willett C.S."/>
            <person name="Edmands S."/>
            <person name="Li W."/>
            <person name="Burton R.S."/>
        </authorList>
    </citation>
    <scope>NUCLEOTIDE SEQUENCE [LARGE SCALE GENOMIC DNA]</scope>
    <source>
        <strain evidence="3 4">San Diego</strain>
    </source>
</reference>
<accession>A0A553ND73</accession>
<keyword evidence="2" id="KW-1133">Transmembrane helix</keyword>
<evidence type="ECO:0000256" key="1">
    <source>
        <dbReference type="SAM" id="MobiDB-lite"/>
    </source>
</evidence>
<feature type="compositionally biased region" description="Polar residues" evidence="1">
    <location>
        <begin position="63"/>
        <end position="80"/>
    </location>
</feature>
<dbReference type="EMBL" id="VCGU01000458">
    <property type="protein sequence ID" value="TRY63365.1"/>
    <property type="molecule type" value="Genomic_DNA"/>
</dbReference>
<evidence type="ECO:0000313" key="4">
    <source>
        <dbReference type="Proteomes" id="UP000318571"/>
    </source>
</evidence>
<keyword evidence="2" id="KW-0812">Transmembrane</keyword>
<name>A0A553ND73_TIGCA</name>
<organism evidence="3 4">
    <name type="scientific">Tigriopus californicus</name>
    <name type="common">Marine copepod</name>
    <dbReference type="NCBI Taxonomy" id="6832"/>
    <lineage>
        <taxon>Eukaryota</taxon>
        <taxon>Metazoa</taxon>
        <taxon>Ecdysozoa</taxon>
        <taxon>Arthropoda</taxon>
        <taxon>Crustacea</taxon>
        <taxon>Multicrustacea</taxon>
        <taxon>Hexanauplia</taxon>
        <taxon>Copepoda</taxon>
        <taxon>Harpacticoida</taxon>
        <taxon>Harpacticidae</taxon>
        <taxon>Tigriopus</taxon>
    </lineage>
</organism>
<evidence type="ECO:0000256" key="2">
    <source>
        <dbReference type="SAM" id="Phobius"/>
    </source>
</evidence>
<sequence length="91" mass="10307">MINSHDYIHNFDKLEPKMQQVLLNEHDEVALEMFLGGLSILIASLLLIHGLKKEKKKLDRSGRYTSTGSLSTEMQSMSNESFEDPKQPSDA</sequence>
<dbReference type="AlphaFoldDB" id="A0A553ND73"/>
<proteinExistence type="predicted"/>
<feature type="region of interest" description="Disordered" evidence="1">
    <location>
        <begin position="58"/>
        <end position="91"/>
    </location>
</feature>
<evidence type="ECO:0000313" key="3">
    <source>
        <dbReference type="EMBL" id="TRY63365.1"/>
    </source>
</evidence>
<feature type="transmembrane region" description="Helical" evidence="2">
    <location>
        <begin position="33"/>
        <end position="51"/>
    </location>
</feature>
<comment type="caution">
    <text evidence="3">The sequence shown here is derived from an EMBL/GenBank/DDBJ whole genome shotgun (WGS) entry which is preliminary data.</text>
</comment>
<dbReference type="Proteomes" id="UP000318571">
    <property type="component" value="Chromosome 10"/>
</dbReference>
<protein>
    <submittedName>
        <fullName evidence="3">Uncharacterized protein</fullName>
    </submittedName>
</protein>
<keyword evidence="2" id="KW-0472">Membrane</keyword>
<gene>
    <name evidence="3" type="ORF">TCAL_08700</name>
</gene>